<sequence length="144" mass="15108">MNSTHRAAAGGAAAVLLTVTLGGCGQSQQSWIGKKYHKIGYNTFQASQPPRTVASAINRKFKAIDQVDDLARYGSGGGVFLRYPKLVVGVTPYGSGSHITIDKPSGGYNRYYSHVGHRWSAPGSGGWNKHGIASFRGGGPGSGK</sequence>
<dbReference type="RefSeq" id="WP_151593312.1">
    <property type="nucleotide sequence ID" value="NZ_WBMS02000006.1"/>
</dbReference>
<comment type="caution">
    <text evidence="1">The sequence shown here is derived from an EMBL/GenBank/DDBJ whole genome shotgun (WGS) entry which is preliminary data.</text>
</comment>
<dbReference type="Pfam" id="PF14042">
    <property type="entry name" value="DUF4247"/>
    <property type="match status" value="1"/>
</dbReference>
<dbReference type="PROSITE" id="PS51257">
    <property type="entry name" value="PROKAR_LIPOPROTEIN"/>
    <property type="match status" value="1"/>
</dbReference>
<dbReference type="EMBL" id="WBMS02000006">
    <property type="protein sequence ID" value="MWA00796.1"/>
    <property type="molecule type" value="Genomic_DNA"/>
</dbReference>
<reference evidence="1" key="1">
    <citation type="submission" date="2019-12" db="EMBL/GenBank/DDBJ databases">
        <title>Actinomadura physcomitrii sp. nov., a novel actinomycete isolated from moss [Physcomitrium sphaericum (Ludw) Fuernr].</title>
        <authorList>
            <person name="Zhuang X."/>
        </authorList>
    </citation>
    <scope>NUCLEOTIDE SEQUENCE [LARGE SCALE GENOMIC DNA]</scope>
    <source>
        <strain evidence="1">LD22</strain>
    </source>
</reference>
<accession>A0A6I4MF04</accession>
<proteinExistence type="predicted"/>
<gene>
    <name evidence="1" type="ORF">F8568_010475</name>
</gene>
<organism evidence="1 2">
    <name type="scientific">Actinomadura physcomitrii</name>
    <dbReference type="NCBI Taxonomy" id="2650748"/>
    <lineage>
        <taxon>Bacteria</taxon>
        <taxon>Bacillati</taxon>
        <taxon>Actinomycetota</taxon>
        <taxon>Actinomycetes</taxon>
        <taxon>Streptosporangiales</taxon>
        <taxon>Thermomonosporaceae</taxon>
        <taxon>Actinomadura</taxon>
    </lineage>
</organism>
<evidence type="ECO:0000313" key="1">
    <source>
        <dbReference type="EMBL" id="MWA00796.1"/>
    </source>
</evidence>
<name>A0A6I4MF04_9ACTN</name>
<keyword evidence="2" id="KW-1185">Reference proteome</keyword>
<dbReference type="AlphaFoldDB" id="A0A6I4MF04"/>
<dbReference type="InterPro" id="IPR025341">
    <property type="entry name" value="DUF4247"/>
</dbReference>
<dbReference type="Proteomes" id="UP000462055">
    <property type="component" value="Unassembled WGS sequence"/>
</dbReference>
<evidence type="ECO:0000313" key="2">
    <source>
        <dbReference type="Proteomes" id="UP000462055"/>
    </source>
</evidence>
<protein>
    <submittedName>
        <fullName evidence="1">DUF4247 domain-containing protein</fullName>
    </submittedName>
</protein>